<dbReference type="Gene3D" id="3.40.50.150">
    <property type="entry name" value="Vaccinia Virus protein VP39"/>
    <property type="match status" value="1"/>
</dbReference>
<dbReference type="CDD" id="cd02440">
    <property type="entry name" value="AdoMet_MTases"/>
    <property type="match status" value="1"/>
</dbReference>
<dbReference type="PANTHER" id="PTHR43861:SF1">
    <property type="entry name" value="TRANS-ACONITATE 2-METHYLTRANSFERASE"/>
    <property type="match status" value="1"/>
</dbReference>
<dbReference type="Proteomes" id="UP001589619">
    <property type="component" value="Unassembled WGS sequence"/>
</dbReference>
<accession>A0ABV5W512</accession>
<proteinExistence type="predicted"/>
<keyword evidence="1" id="KW-0808">Transferase</keyword>
<dbReference type="Pfam" id="PF13489">
    <property type="entry name" value="Methyltransf_23"/>
    <property type="match status" value="1"/>
</dbReference>
<protein>
    <submittedName>
        <fullName evidence="1">Class I SAM-dependent methyltransferase</fullName>
    </submittedName>
</protein>
<sequence>MAETRADRLGRMLNVTTELFIGRERELFWDGLLQGRSAKVLDIGCGNGTYLNQMRVWYPDAEFTGVELDKEMHRQAASLEQDRLRFVQGSYEQLDGSGPYDVVIARLVVLHIRNRMSFADWLSRHTHERSTIVVIDYDDSRYRDDARLPQFSALYRKSRRALRGKGSFLDVPEALKFEFRQAGYVCARSEFYSVRAARPELKLVCGAYMRHATEYLLDAPIGDEREDELQAWLAAPDATMDIPMFGLAFGPSGEAS</sequence>
<dbReference type="PANTHER" id="PTHR43861">
    <property type="entry name" value="TRANS-ACONITATE 2-METHYLTRANSFERASE-RELATED"/>
    <property type="match status" value="1"/>
</dbReference>
<organism evidence="1 2">
    <name type="scientific">Paenibacillus hodogayensis</name>
    <dbReference type="NCBI Taxonomy" id="279208"/>
    <lineage>
        <taxon>Bacteria</taxon>
        <taxon>Bacillati</taxon>
        <taxon>Bacillota</taxon>
        <taxon>Bacilli</taxon>
        <taxon>Bacillales</taxon>
        <taxon>Paenibacillaceae</taxon>
        <taxon>Paenibacillus</taxon>
    </lineage>
</organism>
<dbReference type="GO" id="GO:0008168">
    <property type="term" value="F:methyltransferase activity"/>
    <property type="evidence" value="ECO:0007669"/>
    <property type="project" value="UniProtKB-KW"/>
</dbReference>
<dbReference type="SUPFAM" id="SSF53335">
    <property type="entry name" value="S-adenosyl-L-methionine-dependent methyltransferases"/>
    <property type="match status" value="1"/>
</dbReference>
<evidence type="ECO:0000313" key="1">
    <source>
        <dbReference type="EMBL" id="MFB9755286.1"/>
    </source>
</evidence>
<comment type="caution">
    <text evidence="1">The sequence shown here is derived from an EMBL/GenBank/DDBJ whole genome shotgun (WGS) entry which is preliminary data.</text>
</comment>
<dbReference type="EMBL" id="JBHMAG010000018">
    <property type="protein sequence ID" value="MFB9755286.1"/>
    <property type="molecule type" value="Genomic_DNA"/>
</dbReference>
<dbReference type="InterPro" id="IPR029063">
    <property type="entry name" value="SAM-dependent_MTases_sf"/>
</dbReference>
<name>A0ABV5W512_9BACL</name>
<reference evidence="1 2" key="1">
    <citation type="submission" date="2024-09" db="EMBL/GenBank/DDBJ databases">
        <authorList>
            <person name="Sun Q."/>
            <person name="Mori K."/>
        </authorList>
    </citation>
    <scope>NUCLEOTIDE SEQUENCE [LARGE SCALE GENOMIC DNA]</scope>
    <source>
        <strain evidence="1 2">JCM 12520</strain>
    </source>
</reference>
<gene>
    <name evidence="1" type="ORF">ACFFNY_27240</name>
</gene>
<keyword evidence="2" id="KW-1185">Reference proteome</keyword>
<dbReference type="RefSeq" id="WP_344908013.1">
    <property type="nucleotide sequence ID" value="NZ_BAAAYO010000006.1"/>
</dbReference>
<dbReference type="GO" id="GO:0032259">
    <property type="term" value="P:methylation"/>
    <property type="evidence" value="ECO:0007669"/>
    <property type="project" value="UniProtKB-KW"/>
</dbReference>
<keyword evidence="1" id="KW-0489">Methyltransferase</keyword>
<evidence type="ECO:0000313" key="2">
    <source>
        <dbReference type="Proteomes" id="UP001589619"/>
    </source>
</evidence>